<dbReference type="Proteomes" id="UP000683000">
    <property type="component" value="Unassembled WGS sequence"/>
</dbReference>
<evidence type="ECO:0000313" key="2">
    <source>
        <dbReference type="EMBL" id="KAG6378032.1"/>
    </source>
</evidence>
<reference evidence="2" key="1">
    <citation type="submission" date="2021-03" db="EMBL/GenBank/DDBJ databases">
        <title>Evolutionary innovations through gain and loss of genes in the ectomycorrhizal Boletales.</title>
        <authorList>
            <person name="Wu G."/>
            <person name="Miyauchi S."/>
            <person name="Morin E."/>
            <person name="Yang Z.-L."/>
            <person name="Xu J."/>
            <person name="Martin F.M."/>
        </authorList>
    </citation>
    <scope>NUCLEOTIDE SEQUENCE</scope>
    <source>
        <strain evidence="2">BR01</strain>
    </source>
</reference>
<feature type="region of interest" description="Disordered" evidence="1">
    <location>
        <begin position="282"/>
        <end position="328"/>
    </location>
</feature>
<organism evidence="2 3">
    <name type="scientific">Boletus reticuloceps</name>
    <dbReference type="NCBI Taxonomy" id="495285"/>
    <lineage>
        <taxon>Eukaryota</taxon>
        <taxon>Fungi</taxon>
        <taxon>Dikarya</taxon>
        <taxon>Basidiomycota</taxon>
        <taxon>Agaricomycotina</taxon>
        <taxon>Agaricomycetes</taxon>
        <taxon>Agaricomycetidae</taxon>
        <taxon>Boletales</taxon>
        <taxon>Boletineae</taxon>
        <taxon>Boletaceae</taxon>
        <taxon>Boletoideae</taxon>
        <taxon>Boletus</taxon>
    </lineage>
</organism>
<dbReference type="OrthoDB" id="3033142at2759"/>
<name>A0A8I2YV97_9AGAM</name>
<dbReference type="AlphaFoldDB" id="A0A8I2YV97"/>
<evidence type="ECO:0000256" key="1">
    <source>
        <dbReference type="SAM" id="MobiDB-lite"/>
    </source>
</evidence>
<keyword evidence="3" id="KW-1185">Reference proteome</keyword>
<dbReference type="EMBL" id="JAGFBS010000007">
    <property type="protein sequence ID" value="KAG6378032.1"/>
    <property type="molecule type" value="Genomic_DNA"/>
</dbReference>
<proteinExistence type="predicted"/>
<comment type="caution">
    <text evidence="2">The sequence shown here is derived from an EMBL/GenBank/DDBJ whole genome shotgun (WGS) entry which is preliminary data.</text>
</comment>
<evidence type="ECO:0000313" key="3">
    <source>
        <dbReference type="Proteomes" id="UP000683000"/>
    </source>
</evidence>
<gene>
    <name evidence="2" type="ORF">JVT61DRAFT_13711</name>
</gene>
<protein>
    <submittedName>
        <fullName evidence="2">Uncharacterized protein</fullName>
    </submittedName>
</protein>
<sequence length="328" mass="37495">MKRSVAHHVHCCLMKKKAAEAEAELTPGYVPHQCCWTPCAESEKMWAFQREFMDHMDKHIHNTESCRWIDPENGLCEENSMADWPSHFARGHSVNICKTAAVHYCYVCSIWSQEVVGNGLDWEVHCHEHYDELFAQCSQHSNEQLQIQPVGIQLFPETYQYISYKVETGFRGEFPEYHGHVEGSIVFAPMFCIWCVHDESLSMVERMAQYHDEDIFYGHLATHMDLINNDSLCPSPACGSKPYAKQDLLYHLVTINHLGVCGREKGGSGCRLRLHKIPTCPAPSTPAHSAQKHPLSESTEDLPRSILGRKQSQKHNDRASFLFRGRPD</sequence>
<accession>A0A8I2YV97</accession>